<gene>
    <name evidence="2" type="ORF">SAMN04488021_14238</name>
</gene>
<dbReference type="Gene3D" id="3.40.50.1820">
    <property type="entry name" value="alpha/beta hydrolase"/>
    <property type="match status" value="1"/>
</dbReference>
<reference evidence="2 3" key="1">
    <citation type="submission" date="2016-10" db="EMBL/GenBank/DDBJ databases">
        <authorList>
            <person name="de Groot N.N."/>
        </authorList>
    </citation>
    <scope>NUCLEOTIDE SEQUENCE [LARGE SCALE GENOMIC DNA]</scope>
    <source>
        <strain evidence="2 3">DSM 8537</strain>
    </source>
</reference>
<dbReference type="Proteomes" id="UP000183635">
    <property type="component" value="Unassembled WGS sequence"/>
</dbReference>
<evidence type="ECO:0000313" key="3">
    <source>
        <dbReference type="Proteomes" id="UP000183635"/>
    </source>
</evidence>
<name>A0A1I3DVE3_9RHOB</name>
<sequence>MRRSTSILKVLAATGTVLAGVSALAQQTEPLAIREQGSFFAGGSVARTRGTYDNNAPSAEGQSIHGDHLYAFYQIP</sequence>
<accession>A0A1I3DVE3</accession>
<dbReference type="RefSeq" id="WP_197701053.1">
    <property type="nucleotide sequence ID" value="NZ_CBCRYP010000056.1"/>
</dbReference>
<protein>
    <submittedName>
        <fullName evidence="2">Uncharacterized protein</fullName>
    </submittedName>
</protein>
<keyword evidence="3" id="KW-1185">Reference proteome</keyword>
<proteinExistence type="predicted"/>
<feature type="chain" id="PRO_5010318623" evidence="1">
    <location>
        <begin position="20"/>
        <end position="76"/>
    </location>
</feature>
<evidence type="ECO:0000313" key="2">
    <source>
        <dbReference type="EMBL" id="SFH90675.1"/>
    </source>
</evidence>
<dbReference type="InterPro" id="IPR029058">
    <property type="entry name" value="AB_hydrolase_fold"/>
</dbReference>
<dbReference type="STRING" id="34004.SAMN04488021_14238"/>
<organism evidence="2 3">
    <name type="scientific">Paracoccus aminovorans</name>
    <dbReference type="NCBI Taxonomy" id="34004"/>
    <lineage>
        <taxon>Bacteria</taxon>
        <taxon>Pseudomonadati</taxon>
        <taxon>Pseudomonadota</taxon>
        <taxon>Alphaproteobacteria</taxon>
        <taxon>Rhodobacterales</taxon>
        <taxon>Paracoccaceae</taxon>
        <taxon>Paracoccus</taxon>
    </lineage>
</organism>
<dbReference type="AlphaFoldDB" id="A0A1I3DVE3"/>
<dbReference type="EMBL" id="FOPU01000042">
    <property type="protein sequence ID" value="SFH90675.1"/>
    <property type="molecule type" value="Genomic_DNA"/>
</dbReference>
<evidence type="ECO:0000256" key="1">
    <source>
        <dbReference type="SAM" id="SignalP"/>
    </source>
</evidence>
<feature type="signal peptide" evidence="1">
    <location>
        <begin position="1"/>
        <end position="19"/>
    </location>
</feature>
<keyword evidence="1" id="KW-0732">Signal</keyword>